<name>A0A922SFF5_SPOEX</name>
<comment type="subcellular location">
    <subcellularLocation>
        <location evidence="1">Nucleus</location>
    </subcellularLocation>
</comment>
<reference evidence="3" key="1">
    <citation type="journal article" date="2021" name="G3 (Bethesda)">
        <title>Genome and transcriptome analysis of the beet armyworm Spodoptera exigua reveals targets for pest control. .</title>
        <authorList>
            <person name="Simon S."/>
            <person name="Breeschoten T."/>
            <person name="Jansen H.J."/>
            <person name="Dirks R.P."/>
            <person name="Schranz M.E."/>
            <person name="Ros V.I.D."/>
        </authorList>
    </citation>
    <scope>NUCLEOTIDE SEQUENCE</scope>
    <source>
        <strain evidence="3">TB_SE_WUR_2020</strain>
    </source>
</reference>
<evidence type="ECO:0000259" key="2">
    <source>
        <dbReference type="PROSITE" id="PS51031"/>
    </source>
</evidence>
<evidence type="ECO:0000256" key="1">
    <source>
        <dbReference type="PROSITE-ProRule" id="PRU00371"/>
    </source>
</evidence>
<dbReference type="Proteomes" id="UP000814243">
    <property type="component" value="Unassembled WGS sequence"/>
</dbReference>
<dbReference type="InterPro" id="IPR004210">
    <property type="entry name" value="BESS_motif"/>
</dbReference>
<dbReference type="GO" id="GO:0005634">
    <property type="term" value="C:nucleus"/>
    <property type="evidence" value="ECO:0007669"/>
    <property type="project" value="UniProtKB-SubCell"/>
</dbReference>
<sequence>MEACSDNNNDNLVVNDRGYTIFQENFNRKLLEYDGQHQGSLKKAWTSERIAEVINGIKKARMSKTCGQRMTPMDYYWTKKYDIVTIDNQEHLVFKRRTDTVPVVRILPREDYFVTLLELHKTCGHGGRDKMLSNIKHLKYYIPKKAVEILLSLCPVCETIDGQAKLKISRDIITKNVINQNKKNSTVITTKPQTNPVQFLLLKDVTTERGKRDSSSGGSQATPNEIPLKKQKLTTCACSEIFTESVTKNVLEKLSKEDNDPDKQFFLGLLNDFKAIHNENKLDAKSDIINVIRYYKNKSLNRAINEEAQTGDTKANNSHYADCFNKMNERYSVTCNDSLVVPKCIRHVCKPASPSRKVEM</sequence>
<dbReference type="EMBL" id="JACEFF010000571">
    <property type="protein sequence ID" value="KAH9635209.1"/>
    <property type="molecule type" value="Genomic_DNA"/>
</dbReference>
<gene>
    <name evidence="3" type="ORF">HF086_009549</name>
</gene>
<keyword evidence="1" id="KW-0539">Nucleus</keyword>
<evidence type="ECO:0000313" key="3">
    <source>
        <dbReference type="EMBL" id="KAH9635209.1"/>
    </source>
</evidence>
<protein>
    <recommendedName>
        <fullName evidence="2">BESS domain-containing protein</fullName>
    </recommendedName>
</protein>
<feature type="domain" description="BESS" evidence="2">
    <location>
        <begin position="259"/>
        <end position="298"/>
    </location>
</feature>
<evidence type="ECO:0000313" key="4">
    <source>
        <dbReference type="Proteomes" id="UP000814243"/>
    </source>
</evidence>
<dbReference type="AlphaFoldDB" id="A0A922SFF5"/>
<proteinExistence type="predicted"/>
<organism evidence="3 4">
    <name type="scientific">Spodoptera exigua</name>
    <name type="common">Beet armyworm</name>
    <name type="synonym">Noctua fulgens</name>
    <dbReference type="NCBI Taxonomy" id="7107"/>
    <lineage>
        <taxon>Eukaryota</taxon>
        <taxon>Metazoa</taxon>
        <taxon>Ecdysozoa</taxon>
        <taxon>Arthropoda</taxon>
        <taxon>Hexapoda</taxon>
        <taxon>Insecta</taxon>
        <taxon>Pterygota</taxon>
        <taxon>Neoptera</taxon>
        <taxon>Endopterygota</taxon>
        <taxon>Lepidoptera</taxon>
        <taxon>Glossata</taxon>
        <taxon>Ditrysia</taxon>
        <taxon>Noctuoidea</taxon>
        <taxon>Noctuidae</taxon>
        <taxon>Amphipyrinae</taxon>
        <taxon>Spodoptera</taxon>
    </lineage>
</organism>
<accession>A0A922SFF5</accession>
<dbReference type="PROSITE" id="PS51031">
    <property type="entry name" value="BESS"/>
    <property type="match status" value="1"/>
</dbReference>
<comment type="caution">
    <text evidence="3">The sequence shown here is derived from an EMBL/GenBank/DDBJ whole genome shotgun (WGS) entry which is preliminary data.</text>
</comment>
<dbReference type="GO" id="GO:0003677">
    <property type="term" value="F:DNA binding"/>
    <property type="evidence" value="ECO:0007669"/>
    <property type="project" value="InterPro"/>
</dbReference>